<evidence type="ECO:0000256" key="1">
    <source>
        <dbReference type="ARBA" id="ARBA00023121"/>
    </source>
</evidence>
<dbReference type="InterPro" id="IPR014352">
    <property type="entry name" value="FERM/acyl-CoA-bd_prot_sf"/>
</dbReference>
<feature type="transmembrane region" description="Helical" evidence="3">
    <location>
        <begin position="386"/>
        <end position="404"/>
    </location>
</feature>
<protein>
    <submittedName>
        <fullName evidence="5">Acyl CoA binding protein-domain-containing protein</fullName>
    </submittedName>
</protein>
<dbReference type="InParanoid" id="A0A1Y1UPX8"/>
<dbReference type="PROSITE" id="PS00880">
    <property type="entry name" value="ACB_1"/>
    <property type="match status" value="1"/>
</dbReference>
<evidence type="ECO:0000259" key="4">
    <source>
        <dbReference type="PROSITE" id="PS51228"/>
    </source>
</evidence>
<dbReference type="OrthoDB" id="346910at2759"/>
<keyword evidence="3" id="KW-0812">Transmembrane</keyword>
<dbReference type="InterPro" id="IPR000582">
    <property type="entry name" value="Acyl-CoA-binding_protein"/>
</dbReference>
<keyword evidence="3" id="KW-1133">Transmembrane helix</keyword>
<dbReference type="GeneID" id="33556601"/>
<name>A0A1Y1UPX8_9TREE</name>
<evidence type="ECO:0000313" key="5">
    <source>
        <dbReference type="EMBL" id="ORX40059.1"/>
    </source>
</evidence>
<keyword evidence="1" id="KW-0446">Lipid-binding</keyword>
<evidence type="ECO:0000313" key="6">
    <source>
        <dbReference type="Proteomes" id="UP000193218"/>
    </source>
</evidence>
<gene>
    <name evidence="5" type="ORF">BD324DRAFT_616098</name>
</gene>
<dbReference type="PROSITE" id="PS51228">
    <property type="entry name" value="ACB_2"/>
    <property type="match status" value="1"/>
</dbReference>
<dbReference type="Gene3D" id="1.20.80.10">
    <property type="match status" value="1"/>
</dbReference>
<feature type="region of interest" description="Disordered" evidence="2">
    <location>
        <begin position="109"/>
        <end position="153"/>
    </location>
</feature>
<feature type="region of interest" description="Disordered" evidence="2">
    <location>
        <begin position="176"/>
        <end position="214"/>
    </location>
</feature>
<evidence type="ECO:0000256" key="3">
    <source>
        <dbReference type="SAM" id="Phobius"/>
    </source>
</evidence>
<dbReference type="PANTHER" id="PTHR23310">
    <property type="entry name" value="ACYL-COA-BINDING PROTEIN, ACBP"/>
    <property type="match status" value="1"/>
</dbReference>
<proteinExistence type="predicted"/>
<accession>A0A1Y1UPX8</accession>
<dbReference type="InterPro" id="IPR035984">
    <property type="entry name" value="Acyl-CoA-binding_sf"/>
</dbReference>
<dbReference type="AlphaFoldDB" id="A0A1Y1UPX8"/>
<sequence length="424" mass="46609">MATGIDAQFHRAVDIVQSLPKGGPVQTSYEEKLALYALYKQATEGDIRIPRPGLLDMLGRAKWDSWNKQKGVDTVAAKRSYVGALLKILRKHPDPSTIQFTEEIESFGVFPNRPSSPSSSTSSYHSSQASPPDSPLQTGPSYILHPPDPTMPIPDVPPEIIPPSALNSSHRSLLNLLQSPAPPSEQSISALRPGTASRAHSLRESEKARDLNRPAIRGIAAAPFAPMPSVPPSPMGRASSSGVPFRQYSPLVPPPMTPDPYFPNPNSNFIPRPGSASTFSPAPPINVTHALQSIQLSLTALHERLSTLERSQAMLLRKEDRRRTWLSFLTEEDEVDELEDEADRLRRSNIRTGDTATTVRRKRRAGLPIRVVWALLAGLRRAAVDLGTFALMMLVVTVIFGGGWRRARQSLTRLLVRARGYLDI</sequence>
<feature type="compositionally biased region" description="Low complexity" evidence="2">
    <location>
        <begin position="111"/>
        <end position="131"/>
    </location>
</feature>
<dbReference type="InterPro" id="IPR022408">
    <property type="entry name" value="Acyl-CoA-binding_prot_CS"/>
</dbReference>
<comment type="caution">
    <text evidence="5">The sequence shown here is derived from an EMBL/GenBank/DDBJ whole genome shotgun (WGS) entry which is preliminary data.</text>
</comment>
<dbReference type="Pfam" id="PF00887">
    <property type="entry name" value="ACBP"/>
    <property type="match status" value="1"/>
</dbReference>
<dbReference type="PANTHER" id="PTHR23310:SF133">
    <property type="entry name" value="COA BINDING PROTEIN, PUTATIVE (AFU_ORTHOLOGUE AFUA_1G12300)-RELATED"/>
    <property type="match status" value="1"/>
</dbReference>
<dbReference type="PRINTS" id="PR00689">
    <property type="entry name" value="ACOABINDINGP"/>
</dbReference>
<dbReference type="SUPFAM" id="SSF47027">
    <property type="entry name" value="Acyl-CoA binding protein"/>
    <property type="match status" value="1"/>
</dbReference>
<dbReference type="FunFam" id="1.20.80.10:FF:000010">
    <property type="entry name" value="Acyl-CoA-binding domain-containing protein 5"/>
    <property type="match status" value="1"/>
</dbReference>
<dbReference type="GO" id="GO:0006631">
    <property type="term" value="P:fatty acid metabolic process"/>
    <property type="evidence" value="ECO:0007669"/>
    <property type="project" value="TreeGrafter"/>
</dbReference>
<feature type="domain" description="ACB" evidence="4">
    <location>
        <begin position="5"/>
        <end position="94"/>
    </location>
</feature>
<keyword evidence="3" id="KW-0472">Membrane</keyword>
<reference evidence="5 6" key="1">
    <citation type="submission" date="2017-03" db="EMBL/GenBank/DDBJ databases">
        <title>Widespread Adenine N6-methylation of Active Genes in Fungi.</title>
        <authorList>
            <consortium name="DOE Joint Genome Institute"/>
            <person name="Mondo S.J."/>
            <person name="Dannebaum R.O."/>
            <person name="Kuo R.C."/>
            <person name="Louie K.B."/>
            <person name="Bewick A.J."/>
            <person name="Labutti K."/>
            <person name="Haridas S."/>
            <person name="Kuo A."/>
            <person name="Salamov A."/>
            <person name="Ahrendt S.R."/>
            <person name="Lau R."/>
            <person name="Bowen B.P."/>
            <person name="Lipzen A."/>
            <person name="Sullivan W."/>
            <person name="Andreopoulos W.B."/>
            <person name="Clum A."/>
            <person name="Lindquist E."/>
            <person name="Daum C."/>
            <person name="Northen T.R."/>
            <person name="Ramamoorthy G."/>
            <person name="Schmitz R.J."/>
            <person name="Gryganskyi A."/>
            <person name="Culley D."/>
            <person name="Magnuson J."/>
            <person name="James T.Y."/>
            <person name="O'Malley M.A."/>
            <person name="Stajich J.E."/>
            <person name="Spatafora J.W."/>
            <person name="Visel A."/>
            <person name="Grigoriev I.V."/>
        </authorList>
    </citation>
    <scope>NUCLEOTIDE SEQUENCE [LARGE SCALE GENOMIC DNA]</scope>
    <source>
        <strain evidence="5 6">NRRL Y-17943</strain>
    </source>
</reference>
<dbReference type="RefSeq" id="XP_021873844.1">
    <property type="nucleotide sequence ID" value="XM_022014793.1"/>
</dbReference>
<dbReference type="Proteomes" id="UP000193218">
    <property type="component" value="Unassembled WGS sequence"/>
</dbReference>
<dbReference type="STRING" id="4999.A0A1Y1UPX8"/>
<keyword evidence="6" id="KW-1185">Reference proteome</keyword>
<dbReference type="EMBL" id="NBSH01000002">
    <property type="protein sequence ID" value="ORX40059.1"/>
    <property type="molecule type" value="Genomic_DNA"/>
</dbReference>
<organism evidence="5 6">
    <name type="scientific">Kockovaella imperatae</name>
    <dbReference type="NCBI Taxonomy" id="4999"/>
    <lineage>
        <taxon>Eukaryota</taxon>
        <taxon>Fungi</taxon>
        <taxon>Dikarya</taxon>
        <taxon>Basidiomycota</taxon>
        <taxon>Agaricomycotina</taxon>
        <taxon>Tremellomycetes</taxon>
        <taxon>Tremellales</taxon>
        <taxon>Cuniculitremaceae</taxon>
        <taxon>Kockovaella</taxon>
    </lineage>
</organism>
<dbReference type="GO" id="GO:0000062">
    <property type="term" value="F:fatty-acyl-CoA binding"/>
    <property type="evidence" value="ECO:0007669"/>
    <property type="project" value="InterPro"/>
</dbReference>
<evidence type="ECO:0000256" key="2">
    <source>
        <dbReference type="SAM" id="MobiDB-lite"/>
    </source>
</evidence>
<feature type="compositionally biased region" description="Basic and acidic residues" evidence="2">
    <location>
        <begin position="201"/>
        <end position="212"/>
    </location>
</feature>